<dbReference type="PANTHER" id="PTHR43297:SF2">
    <property type="entry name" value="DIPEPTIDE TRANSPORT ATP-BINDING PROTEIN DPPD"/>
    <property type="match status" value="1"/>
</dbReference>
<evidence type="ECO:0000256" key="1">
    <source>
        <dbReference type="ARBA" id="ARBA00004202"/>
    </source>
</evidence>
<dbReference type="InterPro" id="IPR013563">
    <property type="entry name" value="Oligopep_ABC_C"/>
</dbReference>
<name>A0A0R2F7L0_9LACO</name>
<evidence type="ECO:0000256" key="5">
    <source>
        <dbReference type="ARBA" id="ARBA00022741"/>
    </source>
</evidence>
<dbReference type="InterPro" id="IPR027417">
    <property type="entry name" value="P-loop_NTPase"/>
</dbReference>
<dbReference type="GO" id="GO:0005886">
    <property type="term" value="C:plasma membrane"/>
    <property type="evidence" value="ECO:0007669"/>
    <property type="project" value="UniProtKB-SubCell"/>
</dbReference>
<dbReference type="AlphaFoldDB" id="A0A0R2F7L0"/>
<dbReference type="FunFam" id="3.40.50.300:FF:000016">
    <property type="entry name" value="Oligopeptide ABC transporter ATP-binding component"/>
    <property type="match status" value="1"/>
</dbReference>
<feature type="domain" description="ABC transporter" evidence="8">
    <location>
        <begin position="9"/>
        <end position="260"/>
    </location>
</feature>
<keyword evidence="7" id="KW-0472">Membrane</keyword>
<dbReference type="GO" id="GO:0016887">
    <property type="term" value="F:ATP hydrolysis activity"/>
    <property type="evidence" value="ECO:0007669"/>
    <property type="project" value="InterPro"/>
</dbReference>
<keyword evidence="10" id="KW-1185">Reference proteome</keyword>
<dbReference type="PROSITE" id="PS00211">
    <property type="entry name" value="ABC_TRANSPORTER_1"/>
    <property type="match status" value="1"/>
</dbReference>
<dbReference type="InterPro" id="IPR003439">
    <property type="entry name" value="ABC_transporter-like_ATP-bd"/>
</dbReference>
<dbReference type="CDD" id="cd03257">
    <property type="entry name" value="ABC_NikE_OppD_transporters"/>
    <property type="match status" value="1"/>
</dbReference>
<keyword evidence="5" id="KW-0547">Nucleotide-binding</keyword>
<dbReference type="Pfam" id="PF08352">
    <property type="entry name" value="oligo_HPY"/>
    <property type="match status" value="1"/>
</dbReference>
<comment type="subcellular location">
    <subcellularLocation>
        <location evidence="1">Cell membrane</location>
        <topology evidence="1">Peripheral membrane protein</topology>
    </subcellularLocation>
</comment>
<evidence type="ECO:0000259" key="8">
    <source>
        <dbReference type="PROSITE" id="PS50893"/>
    </source>
</evidence>
<protein>
    <submittedName>
        <fullName evidence="9">Abc-type dipeptide oligopeptide nickel transport system, atpase component</fullName>
    </submittedName>
</protein>
<dbReference type="RefSeq" id="WP_054662959.1">
    <property type="nucleotide sequence ID" value="NZ_AYZJ01000067.1"/>
</dbReference>
<dbReference type="SUPFAM" id="SSF52540">
    <property type="entry name" value="P-loop containing nucleoside triphosphate hydrolases"/>
    <property type="match status" value="1"/>
</dbReference>
<keyword evidence="6" id="KW-0067">ATP-binding</keyword>
<dbReference type="PATRIC" id="fig|1423730.4.peg.102"/>
<evidence type="ECO:0000256" key="6">
    <source>
        <dbReference type="ARBA" id="ARBA00022840"/>
    </source>
</evidence>
<dbReference type="NCBIfam" id="TIGR01727">
    <property type="entry name" value="oligo_HPY"/>
    <property type="match status" value="1"/>
</dbReference>
<dbReference type="Proteomes" id="UP000050865">
    <property type="component" value="Unassembled WGS sequence"/>
</dbReference>
<sequence length="371" mass="41120">MSDEKEPILKIDDLSVHFHVRGKTLKAIHHVSMDLYKGEVLAIVGESGSGKSVLTKSFTGMLEENGEIAGGTIVYKGKHLEKLTKDKQWEGIRGNEIATIFQDPMTSLDPIRTIGSQIAEVVVKHQGKSKAEAKQIAIELMNRTGIPNAAARYNEYPFEYSGGMRQRIVIAVALACRPDILICDEPTTALDVTIQAQILDLIKSLQKEDGFTTIFITHDLGVVASIADRIAVMYSGRIIEYGTCDEIFYDPRHPYTWSLLSSLPQLAQKGGQLYSIPGTPPSLYKDIVGDAFAPRDPWAMKVDFKADPPFFKVSDTHYAKTWLLDPRAPKTEKPKLIQNLHERMAATVAESHLENLDLALNANKEDDADGE</sequence>
<dbReference type="PROSITE" id="PS50893">
    <property type="entry name" value="ABC_TRANSPORTER_2"/>
    <property type="match status" value="1"/>
</dbReference>
<dbReference type="STRING" id="1423730.FC75_GL000097"/>
<dbReference type="GO" id="GO:0005524">
    <property type="term" value="F:ATP binding"/>
    <property type="evidence" value="ECO:0007669"/>
    <property type="project" value="UniProtKB-KW"/>
</dbReference>
<organism evidence="9 10">
    <name type="scientific">Lacticaseibacillus camelliae DSM 22697 = JCM 13995</name>
    <dbReference type="NCBI Taxonomy" id="1423730"/>
    <lineage>
        <taxon>Bacteria</taxon>
        <taxon>Bacillati</taxon>
        <taxon>Bacillota</taxon>
        <taxon>Bacilli</taxon>
        <taxon>Lactobacillales</taxon>
        <taxon>Lactobacillaceae</taxon>
        <taxon>Lacticaseibacillus</taxon>
    </lineage>
</organism>
<evidence type="ECO:0000256" key="2">
    <source>
        <dbReference type="ARBA" id="ARBA00005417"/>
    </source>
</evidence>
<dbReference type="InterPro" id="IPR050388">
    <property type="entry name" value="ABC_Ni/Peptide_Import"/>
</dbReference>
<dbReference type="Gene3D" id="3.40.50.300">
    <property type="entry name" value="P-loop containing nucleotide triphosphate hydrolases"/>
    <property type="match status" value="1"/>
</dbReference>
<evidence type="ECO:0000313" key="9">
    <source>
        <dbReference type="EMBL" id="KRN20765.1"/>
    </source>
</evidence>
<dbReference type="PANTHER" id="PTHR43297">
    <property type="entry name" value="OLIGOPEPTIDE TRANSPORT ATP-BINDING PROTEIN APPD"/>
    <property type="match status" value="1"/>
</dbReference>
<dbReference type="EMBL" id="AYZJ01000067">
    <property type="protein sequence ID" value="KRN20765.1"/>
    <property type="molecule type" value="Genomic_DNA"/>
</dbReference>
<gene>
    <name evidence="9" type="ORF">FC75_GL000097</name>
</gene>
<comment type="similarity">
    <text evidence="2">Belongs to the ABC transporter superfamily.</text>
</comment>
<dbReference type="SMART" id="SM00382">
    <property type="entry name" value="AAA"/>
    <property type="match status" value="1"/>
</dbReference>
<evidence type="ECO:0000256" key="7">
    <source>
        <dbReference type="ARBA" id="ARBA00023136"/>
    </source>
</evidence>
<reference evidence="9 10" key="1">
    <citation type="journal article" date="2015" name="Genome Announc.">
        <title>Expanding the biotechnology potential of lactobacilli through comparative genomics of 213 strains and associated genera.</title>
        <authorList>
            <person name="Sun Z."/>
            <person name="Harris H.M."/>
            <person name="McCann A."/>
            <person name="Guo C."/>
            <person name="Argimon S."/>
            <person name="Zhang W."/>
            <person name="Yang X."/>
            <person name="Jeffery I.B."/>
            <person name="Cooney J.C."/>
            <person name="Kagawa T.F."/>
            <person name="Liu W."/>
            <person name="Song Y."/>
            <person name="Salvetti E."/>
            <person name="Wrobel A."/>
            <person name="Rasinkangas P."/>
            <person name="Parkhill J."/>
            <person name="Rea M.C."/>
            <person name="O'Sullivan O."/>
            <person name="Ritari J."/>
            <person name="Douillard F.P."/>
            <person name="Paul Ross R."/>
            <person name="Yang R."/>
            <person name="Briner A.E."/>
            <person name="Felis G.E."/>
            <person name="de Vos W.M."/>
            <person name="Barrangou R."/>
            <person name="Klaenhammer T.R."/>
            <person name="Caufield P.W."/>
            <person name="Cui Y."/>
            <person name="Zhang H."/>
            <person name="O'Toole P.W."/>
        </authorList>
    </citation>
    <scope>NUCLEOTIDE SEQUENCE [LARGE SCALE GENOMIC DNA]</scope>
    <source>
        <strain evidence="9 10">DSM 22697</strain>
    </source>
</reference>
<dbReference type="Pfam" id="PF00005">
    <property type="entry name" value="ABC_tran"/>
    <property type="match status" value="1"/>
</dbReference>
<keyword evidence="3" id="KW-0813">Transport</keyword>
<comment type="caution">
    <text evidence="9">The sequence shown here is derived from an EMBL/GenBank/DDBJ whole genome shotgun (WGS) entry which is preliminary data.</text>
</comment>
<evidence type="ECO:0000256" key="3">
    <source>
        <dbReference type="ARBA" id="ARBA00022448"/>
    </source>
</evidence>
<accession>A0A0R2F7L0</accession>
<evidence type="ECO:0000313" key="10">
    <source>
        <dbReference type="Proteomes" id="UP000050865"/>
    </source>
</evidence>
<dbReference type="GO" id="GO:0015833">
    <property type="term" value="P:peptide transport"/>
    <property type="evidence" value="ECO:0007669"/>
    <property type="project" value="InterPro"/>
</dbReference>
<evidence type="ECO:0000256" key="4">
    <source>
        <dbReference type="ARBA" id="ARBA00022475"/>
    </source>
</evidence>
<proteinExistence type="inferred from homology"/>
<dbReference type="InterPro" id="IPR017871">
    <property type="entry name" value="ABC_transporter-like_CS"/>
</dbReference>
<dbReference type="OrthoDB" id="9802264at2"/>
<dbReference type="InterPro" id="IPR003593">
    <property type="entry name" value="AAA+_ATPase"/>
</dbReference>
<keyword evidence="4" id="KW-1003">Cell membrane</keyword>